<feature type="domain" description="ApeA N-terminal" evidence="2">
    <location>
        <begin position="19"/>
        <end position="222"/>
    </location>
</feature>
<protein>
    <submittedName>
        <fullName evidence="3">Uncharacterized protein</fullName>
    </submittedName>
</protein>
<dbReference type="InterPro" id="IPR041223">
    <property type="entry name" value="ApeA_NTD"/>
</dbReference>
<reference evidence="3 4" key="1">
    <citation type="submission" date="2018-11" db="EMBL/GenBank/DDBJ databases">
        <title>Species Designations Belie Phenotypic and Genotypic Heterogeneity in Oral Streptococci.</title>
        <authorList>
            <person name="Velsko I."/>
        </authorList>
    </citation>
    <scope>NUCLEOTIDE SEQUENCE [LARGE SCALE GENOMIC DNA]</scope>
    <source>
        <strain evidence="3 4">BCC26</strain>
    </source>
</reference>
<organism evidence="3 4">
    <name type="scientific">Streptococcus oralis</name>
    <dbReference type="NCBI Taxonomy" id="1303"/>
    <lineage>
        <taxon>Bacteria</taxon>
        <taxon>Bacillati</taxon>
        <taxon>Bacillota</taxon>
        <taxon>Bacilli</taxon>
        <taxon>Lactobacillales</taxon>
        <taxon>Streptococcaceae</taxon>
        <taxon>Streptococcus</taxon>
    </lineage>
</organism>
<feature type="domain" description="Apea-like HEPN" evidence="1">
    <location>
        <begin position="308"/>
        <end position="438"/>
    </location>
</feature>
<evidence type="ECO:0000259" key="2">
    <source>
        <dbReference type="Pfam" id="PF18862"/>
    </source>
</evidence>
<gene>
    <name evidence="3" type="ORF">D8803_03445</name>
</gene>
<sequence>MELGYQGSGSVELNGKKRECRLYLNEEEGGILLEIVVNKGLPSTLELPNRITELKVELFNGAKFVLFDAYRSKGVSSNISSSTSIFPFSAKYFVSGFNSLEKFTNKFKSVFFEISGVMKWGGKAAYSISNDYGLYGNSNNSTIIYKDESTIIKYLVSGSMLPIHEDQLFIDKIELNQRTIIEIEFIEETSLDDFFDLFEKIKRLIELTLVEEIKVHKIQGVSKLVFDVYDSNYKKPRTLDIISPIIRKDRFMGNYYDRYILKTFFLDDLLENNSFKYYFESYYKLKPIIDLYMELLYTKGISPVRLFLNVIQALETYHSRFKAGSMKEFKDRVKWLTDGRTDKMESFLLGKSKNFITLESRLADLIIAEYQVFFRTGDFKRTEFPSVVANTRNYYIHYNESIKEKTRILSEEELSIYNNCLLMILDYYIYLELGFSEHQKLKEKLTQRWGSVQTKLDLKKAFDDKYEKK</sequence>
<evidence type="ECO:0000313" key="3">
    <source>
        <dbReference type="EMBL" id="RSJ65423.1"/>
    </source>
</evidence>
<dbReference type="EMBL" id="RJPI01000003">
    <property type="protein sequence ID" value="RSJ65423.1"/>
    <property type="molecule type" value="Genomic_DNA"/>
</dbReference>
<dbReference type="AlphaFoldDB" id="A0A428FS33"/>
<proteinExistence type="predicted"/>
<dbReference type="InterPro" id="IPR041229">
    <property type="entry name" value="HEPN_Apea"/>
</dbReference>
<dbReference type="Pfam" id="PF18862">
    <property type="entry name" value="ApeA_NTD1"/>
    <property type="match status" value="1"/>
</dbReference>
<comment type="caution">
    <text evidence="3">The sequence shown here is derived from an EMBL/GenBank/DDBJ whole genome shotgun (WGS) entry which is preliminary data.</text>
</comment>
<dbReference type="RefSeq" id="WP_131200262.1">
    <property type="nucleotide sequence ID" value="NZ_JAHZPF010000001.1"/>
</dbReference>
<evidence type="ECO:0000313" key="4">
    <source>
        <dbReference type="Proteomes" id="UP000280648"/>
    </source>
</evidence>
<dbReference type="Pfam" id="PF18739">
    <property type="entry name" value="HEPN_Apea"/>
    <property type="match status" value="1"/>
</dbReference>
<evidence type="ECO:0000259" key="1">
    <source>
        <dbReference type="Pfam" id="PF18739"/>
    </source>
</evidence>
<name>A0A428FS33_STROR</name>
<dbReference type="Proteomes" id="UP000280648">
    <property type="component" value="Unassembled WGS sequence"/>
</dbReference>
<accession>A0A428FS33</accession>